<proteinExistence type="predicted"/>
<reference evidence="2" key="2">
    <citation type="submission" date="2020-05" db="UniProtKB">
        <authorList>
            <consortium name="EnsemblMetazoa"/>
        </authorList>
    </citation>
    <scope>IDENTIFICATION</scope>
    <source>
        <strain evidence="2">IAEA</strain>
    </source>
</reference>
<accession>A0A1A9ZNN3</accession>
<dbReference type="Proteomes" id="UP000092445">
    <property type="component" value="Unassembled WGS sequence"/>
</dbReference>
<dbReference type="AlphaFoldDB" id="A0A1A9ZNN3"/>
<evidence type="ECO:0000313" key="3">
    <source>
        <dbReference type="Proteomes" id="UP000092445"/>
    </source>
</evidence>
<feature type="transmembrane region" description="Helical" evidence="1">
    <location>
        <begin position="51"/>
        <end position="75"/>
    </location>
</feature>
<organism evidence="2 3">
    <name type="scientific">Glossina pallidipes</name>
    <name type="common">Tsetse fly</name>
    <dbReference type="NCBI Taxonomy" id="7398"/>
    <lineage>
        <taxon>Eukaryota</taxon>
        <taxon>Metazoa</taxon>
        <taxon>Ecdysozoa</taxon>
        <taxon>Arthropoda</taxon>
        <taxon>Hexapoda</taxon>
        <taxon>Insecta</taxon>
        <taxon>Pterygota</taxon>
        <taxon>Neoptera</taxon>
        <taxon>Endopterygota</taxon>
        <taxon>Diptera</taxon>
        <taxon>Brachycera</taxon>
        <taxon>Muscomorpha</taxon>
        <taxon>Hippoboscoidea</taxon>
        <taxon>Glossinidae</taxon>
        <taxon>Glossina</taxon>
    </lineage>
</organism>
<keyword evidence="1" id="KW-1133">Transmembrane helix</keyword>
<keyword evidence="1" id="KW-0812">Transmembrane</keyword>
<dbReference type="EnsemblMetazoa" id="GPAI020258-RA">
    <property type="protein sequence ID" value="GPAI020258-PA"/>
    <property type="gene ID" value="GPAI020258"/>
</dbReference>
<evidence type="ECO:0000256" key="1">
    <source>
        <dbReference type="SAM" id="Phobius"/>
    </source>
</evidence>
<protein>
    <submittedName>
        <fullName evidence="2">Uncharacterized protein</fullName>
    </submittedName>
</protein>
<evidence type="ECO:0000313" key="2">
    <source>
        <dbReference type="EnsemblMetazoa" id="GPAI020258-PA"/>
    </source>
</evidence>
<reference evidence="3" key="1">
    <citation type="submission" date="2014-03" db="EMBL/GenBank/DDBJ databases">
        <authorList>
            <person name="Aksoy S."/>
            <person name="Warren W."/>
            <person name="Wilson R.K."/>
        </authorList>
    </citation>
    <scope>NUCLEOTIDE SEQUENCE [LARGE SCALE GENOMIC DNA]</scope>
    <source>
        <strain evidence="3">IAEA</strain>
    </source>
</reference>
<sequence length="117" mass="12759">MSAQLDERITELASNLLTFAILTPTYLHFVAFSHFAAGKEMGIVSLVPYSMIGYCVSQILRLSSGTVPTAIVLVMQKQPQRRQEKKPSVATTIAVSVPEACDDCVFCQCPVFDCNIG</sequence>
<dbReference type="VEuPathDB" id="VectorBase:GPAI020258"/>
<name>A0A1A9ZNN3_GLOPL</name>
<keyword evidence="3" id="KW-1185">Reference proteome</keyword>
<keyword evidence="1" id="KW-0472">Membrane</keyword>
<feature type="transmembrane region" description="Helical" evidence="1">
    <location>
        <begin position="12"/>
        <end position="31"/>
    </location>
</feature>